<keyword evidence="6" id="KW-1185">Reference proteome</keyword>
<sequence>MKICYIKEAAITTQLSKDVILTEWHDSCIAEALRRATEIADYCALNASAIDYNGAFPKKEFELIAEAGLLAAPLQRGLGGWGAGVDSSVTQQLLMLLKQIGRGNLAVGRIYEGHINTLQLIQTFGTKEQIATSAHDARDRQKIFGVWNAEAADGVKIIPLEDGKYRLEGCKTFCSGSGYVERPFVNGVLPDGTWQMCIVPMDEVVTVSDPSWWEPSGMRATASYKVDFSGVELHQNALIGEPGDYYRQPWLSVGVIRFAAVQLGGAEALFDLTREYLQKLNYTNDPYQRERLGRMAIAIETGNIWLRSAADMVAAYAPVFGGYPTVDNPQASQLVAYANMVRTTIEQICIDVMQMCERSVGTRGLLPPNPMERIIRDLTLYLRQPAFDAALSSVGQYVLAESNPARSLWSEYNLKRR</sequence>
<gene>
    <name evidence="5" type="ORF">H6G81_05585</name>
</gene>
<dbReference type="InterPro" id="IPR013786">
    <property type="entry name" value="AcylCoA_DH/ox_N"/>
</dbReference>
<dbReference type="SUPFAM" id="SSF47203">
    <property type="entry name" value="Acyl-CoA dehydrogenase C-terminal domain-like"/>
    <property type="match status" value="1"/>
</dbReference>
<feature type="domain" description="Acyl-CoA dehydrogenase C-terminal" evidence="4">
    <location>
        <begin position="258"/>
        <end position="379"/>
    </location>
</feature>
<dbReference type="InterPro" id="IPR046373">
    <property type="entry name" value="Acyl-CoA_Oxase/DH_mid-dom_sf"/>
</dbReference>
<dbReference type="InterPro" id="IPR050741">
    <property type="entry name" value="Acyl-CoA_dehydrogenase"/>
</dbReference>
<evidence type="ECO:0000256" key="1">
    <source>
        <dbReference type="ARBA" id="ARBA00023002"/>
    </source>
</evidence>
<evidence type="ECO:0000259" key="3">
    <source>
        <dbReference type="Pfam" id="PF02771"/>
    </source>
</evidence>
<protein>
    <submittedName>
        <fullName evidence="5">Acyl-CoA/acyl-ACP dehydrogenase</fullName>
    </submittedName>
</protein>
<comment type="similarity">
    <text evidence="2">Belongs to the HpaH/HsaA monooxygenase family.</text>
</comment>
<proteinExistence type="inferred from homology"/>
<dbReference type="InterPro" id="IPR013107">
    <property type="entry name" value="Acyl-CoA_DH_C"/>
</dbReference>
<dbReference type="PANTHER" id="PTHR48083:SF37">
    <property type="entry name" value="DEHYDROGENASE, PUTATIVE-RELATED"/>
    <property type="match status" value="1"/>
</dbReference>
<dbReference type="SUPFAM" id="SSF56645">
    <property type="entry name" value="Acyl-CoA dehydrogenase NM domain-like"/>
    <property type="match status" value="1"/>
</dbReference>
<dbReference type="PANTHER" id="PTHR48083">
    <property type="entry name" value="MEDIUM-CHAIN SPECIFIC ACYL-COA DEHYDROGENASE, MITOCHONDRIAL-RELATED"/>
    <property type="match status" value="1"/>
</dbReference>
<keyword evidence="1" id="KW-0560">Oxidoreductase</keyword>
<dbReference type="Pfam" id="PF02771">
    <property type="entry name" value="Acyl-CoA_dh_N"/>
    <property type="match status" value="1"/>
</dbReference>
<feature type="domain" description="Acyl-CoA dehydrogenase/oxidase N-terminal" evidence="3">
    <location>
        <begin position="41"/>
        <end position="129"/>
    </location>
</feature>
<dbReference type="InterPro" id="IPR009100">
    <property type="entry name" value="AcylCoA_DH/oxidase_NM_dom_sf"/>
</dbReference>
<organism evidence="5 6">
    <name type="scientific">Scytonema hofmannii FACHB-248</name>
    <dbReference type="NCBI Taxonomy" id="1842502"/>
    <lineage>
        <taxon>Bacteria</taxon>
        <taxon>Bacillati</taxon>
        <taxon>Cyanobacteriota</taxon>
        <taxon>Cyanophyceae</taxon>
        <taxon>Nostocales</taxon>
        <taxon>Scytonemataceae</taxon>
        <taxon>Scytonema</taxon>
    </lineage>
</organism>
<dbReference type="Pfam" id="PF08028">
    <property type="entry name" value="Acyl-CoA_dh_2"/>
    <property type="match status" value="1"/>
</dbReference>
<dbReference type="EMBL" id="JACJTA010000007">
    <property type="protein sequence ID" value="MBD2604013.1"/>
    <property type="molecule type" value="Genomic_DNA"/>
</dbReference>
<evidence type="ECO:0000256" key="2">
    <source>
        <dbReference type="ARBA" id="ARBA00049661"/>
    </source>
</evidence>
<name>A0ABR8GLI5_9CYAN</name>
<comment type="caution">
    <text evidence="5">The sequence shown here is derived from an EMBL/GenBank/DDBJ whole genome shotgun (WGS) entry which is preliminary data.</text>
</comment>
<dbReference type="InterPro" id="IPR037069">
    <property type="entry name" value="AcylCoA_DH/ox_N_sf"/>
</dbReference>
<evidence type="ECO:0000313" key="5">
    <source>
        <dbReference type="EMBL" id="MBD2604013.1"/>
    </source>
</evidence>
<evidence type="ECO:0000259" key="4">
    <source>
        <dbReference type="Pfam" id="PF08028"/>
    </source>
</evidence>
<dbReference type="RefSeq" id="WP_084763177.1">
    <property type="nucleotide sequence ID" value="NZ_JACJTA010000007.1"/>
</dbReference>
<dbReference type="Gene3D" id="1.10.540.10">
    <property type="entry name" value="Acyl-CoA dehydrogenase/oxidase, N-terminal domain"/>
    <property type="match status" value="1"/>
</dbReference>
<dbReference type="PIRSF" id="PIRSF016578">
    <property type="entry name" value="HsaA"/>
    <property type="match status" value="1"/>
</dbReference>
<dbReference type="InterPro" id="IPR036250">
    <property type="entry name" value="AcylCo_DH-like_C"/>
</dbReference>
<evidence type="ECO:0000313" key="6">
    <source>
        <dbReference type="Proteomes" id="UP000660380"/>
    </source>
</evidence>
<dbReference type="Proteomes" id="UP000660380">
    <property type="component" value="Unassembled WGS sequence"/>
</dbReference>
<dbReference type="Gene3D" id="2.40.110.10">
    <property type="entry name" value="Butyryl-CoA Dehydrogenase, subunit A, domain 2"/>
    <property type="match status" value="1"/>
</dbReference>
<reference evidence="5 6" key="1">
    <citation type="journal article" date="2020" name="ISME J.">
        <title>Comparative genomics reveals insights into cyanobacterial evolution and habitat adaptation.</title>
        <authorList>
            <person name="Chen M.Y."/>
            <person name="Teng W.K."/>
            <person name="Zhao L."/>
            <person name="Hu C.X."/>
            <person name="Zhou Y.K."/>
            <person name="Han B.P."/>
            <person name="Song L.R."/>
            <person name="Shu W.S."/>
        </authorList>
    </citation>
    <scope>NUCLEOTIDE SEQUENCE [LARGE SCALE GENOMIC DNA]</scope>
    <source>
        <strain evidence="5 6">FACHB-248</strain>
    </source>
</reference>
<dbReference type="Gene3D" id="1.20.140.10">
    <property type="entry name" value="Butyryl-CoA Dehydrogenase, subunit A, domain 3"/>
    <property type="match status" value="1"/>
</dbReference>
<accession>A0ABR8GLI5</accession>